<dbReference type="Gene3D" id="3.60.10.10">
    <property type="entry name" value="Endonuclease/exonuclease/phosphatase"/>
    <property type="match status" value="1"/>
</dbReference>
<feature type="domain" description="Endonuclease/exonuclease/phosphatase" evidence="1">
    <location>
        <begin position="32"/>
        <end position="311"/>
    </location>
</feature>
<dbReference type="InterPro" id="IPR050410">
    <property type="entry name" value="CCR4/nocturin_mRNA_transcr"/>
</dbReference>
<dbReference type="RefSeq" id="XP_009827460.1">
    <property type="nucleotide sequence ID" value="XM_009829158.1"/>
</dbReference>
<accession>W4GUT7</accession>
<dbReference type="AlphaFoldDB" id="W4GUT7"/>
<dbReference type="GO" id="GO:0000175">
    <property type="term" value="F:3'-5'-RNA exonuclease activity"/>
    <property type="evidence" value="ECO:0007669"/>
    <property type="project" value="TreeGrafter"/>
</dbReference>
<sequence length="321" mass="35913">MTSTFRDGIDDDAYDGDDDIPTVSTGVTFTLMTYNVLAQCYVRSSFFPYCDPKALKWKRRSAMLMQQIEAFHPRPDILCMQECDQYDTFWQPHMAAIGYASLYLKKTGAKQDGVGLFWRPDKFTVLGGENVSFNEALHCVTDESLRGRVIRDNVGLLAHFECVDRPATQFIVASTHLFWDPAQADVKLVQTKFMLDAIDAFVAELPRRRLPVFFAGDFNSLPDSDVVHHVTSRGLASAYSTYDPVSGEPRFTNVNGVVTAESTGPAFVGTLDYIFYDKAHVKVHKLMPLMEYDEAVADGGALPNRTVGSDHLPLMATFVFK</sequence>
<proteinExistence type="predicted"/>
<dbReference type="GeneID" id="20806574"/>
<dbReference type="STRING" id="112090.W4GUT7"/>
<organism evidence="2">
    <name type="scientific">Aphanomyces astaci</name>
    <name type="common">Crayfish plague agent</name>
    <dbReference type="NCBI Taxonomy" id="112090"/>
    <lineage>
        <taxon>Eukaryota</taxon>
        <taxon>Sar</taxon>
        <taxon>Stramenopiles</taxon>
        <taxon>Oomycota</taxon>
        <taxon>Saprolegniomycetes</taxon>
        <taxon>Saprolegniales</taxon>
        <taxon>Verrucalvaceae</taxon>
        <taxon>Aphanomyces</taxon>
    </lineage>
</organism>
<reference evidence="2" key="1">
    <citation type="submission" date="2013-12" db="EMBL/GenBank/DDBJ databases">
        <title>The Genome Sequence of Aphanomyces astaci APO3.</title>
        <authorList>
            <consortium name="The Broad Institute Genomics Platform"/>
            <person name="Russ C."/>
            <person name="Tyler B."/>
            <person name="van West P."/>
            <person name="Dieguez-Uribeondo J."/>
            <person name="Young S.K."/>
            <person name="Zeng Q."/>
            <person name="Gargeya S."/>
            <person name="Fitzgerald M."/>
            <person name="Abouelleil A."/>
            <person name="Alvarado L."/>
            <person name="Chapman S.B."/>
            <person name="Gainer-Dewar J."/>
            <person name="Goldberg J."/>
            <person name="Griggs A."/>
            <person name="Gujja S."/>
            <person name="Hansen M."/>
            <person name="Howarth C."/>
            <person name="Imamovic A."/>
            <person name="Ireland A."/>
            <person name="Larimer J."/>
            <person name="McCowan C."/>
            <person name="Murphy C."/>
            <person name="Pearson M."/>
            <person name="Poon T.W."/>
            <person name="Priest M."/>
            <person name="Roberts A."/>
            <person name="Saif S."/>
            <person name="Shea T."/>
            <person name="Sykes S."/>
            <person name="Wortman J."/>
            <person name="Nusbaum C."/>
            <person name="Birren B."/>
        </authorList>
    </citation>
    <scope>NUCLEOTIDE SEQUENCE [LARGE SCALE GENOMIC DNA]</scope>
    <source>
        <strain evidence="2">APO3</strain>
    </source>
</reference>
<dbReference type="InterPro" id="IPR036691">
    <property type="entry name" value="Endo/exonu/phosph_ase_sf"/>
</dbReference>
<dbReference type="Pfam" id="PF03372">
    <property type="entry name" value="Exo_endo_phos"/>
    <property type="match status" value="1"/>
</dbReference>
<dbReference type="PANTHER" id="PTHR12121:SF34">
    <property type="entry name" value="PROTEIN ANGEL"/>
    <property type="match status" value="1"/>
</dbReference>
<dbReference type="SUPFAM" id="SSF56219">
    <property type="entry name" value="DNase I-like"/>
    <property type="match status" value="1"/>
</dbReference>
<protein>
    <recommendedName>
        <fullName evidence="1">Endonuclease/exonuclease/phosphatase domain-containing protein</fullName>
    </recommendedName>
</protein>
<dbReference type="OrthoDB" id="2866996at2759"/>
<evidence type="ECO:0000259" key="1">
    <source>
        <dbReference type="Pfam" id="PF03372"/>
    </source>
</evidence>
<dbReference type="PANTHER" id="PTHR12121">
    <property type="entry name" value="CARBON CATABOLITE REPRESSOR PROTEIN 4"/>
    <property type="match status" value="1"/>
</dbReference>
<dbReference type="EMBL" id="KI913121">
    <property type="protein sequence ID" value="ETV82789.1"/>
    <property type="molecule type" value="Genomic_DNA"/>
</dbReference>
<name>W4GUT7_APHAT</name>
<gene>
    <name evidence="2" type="ORF">H257_04578</name>
</gene>
<dbReference type="VEuPathDB" id="FungiDB:H257_04578"/>
<dbReference type="InterPro" id="IPR005135">
    <property type="entry name" value="Endo/exonuclease/phosphatase"/>
</dbReference>
<evidence type="ECO:0000313" key="2">
    <source>
        <dbReference type="EMBL" id="ETV82789.1"/>
    </source>
</evidence>